<dbReference type="GO" id="GO:0005737">
    <property type="term" value="C:cytoplasm"/>
    <property type="evidence" value="ECO:0007669"/>
    <property type="project" value="UniProtKB-SubCell"/>
</dbReference>
<dbReference type="PANTHER" id="PTHR42891:SF1">
    <property type="entry name" value="D-GLYCERO-BETA-D-MANNO-HEPTOSE-1,7-BISPHOSPHATE 7-PHOSPHATASE"/>
    <property type="match status" value="1"/>
</dbReference>
<feature type="compositionally biased region" description="Low complexity" evidence="8">
    <location>
        <begin position="34"/>
        <end position="50"/>
    </location>
</feature>
<dbReference type="InterPro" id="IPR006543">
    <property type="entry name" value="Histidinol-phos"/>
</dbReference>
<dbReference type="GO" id="GO:0046872">
    <property type="term" value="F:metal ion binding"/>
    <property type="evidence" value="ECO:0007669"/>
    <property type="project" value="UniProtKB-KW"/>
</dbReference>
<dbReference type="InterPro" id="IPR036412">
    <property type="entry name" value="HAD-like_sf"/>
</dbReference>
<keyword evidence="5" id="KW-0378">Hydrolase</keyword>
<reference evidence="9 10" key="1">
    <citation type="submission" date="2015-10" db="EMBL/GenBank/DDBJ databases">
        <title>Draft genome sequence of pyrrolomycin-producing Streptomyces vitaminophilus.</title>
        <authorList>
            <person name="Graham D.E."/>
            <person name="Mahan K.M."/>
            <person name="Klingeman D.M."/>
            <person name="Hettich R.L."/>
            <person name="Parry R.J."/>
        </authorList>
    </citation>
    <scope>NUCLEOTIDE SEQUENCE [LARGE SCALE GENOMIC DNA]</scope>
    <source>
        <strain evidence="9 10">ATCC 31673</strain>
    </source>
</reference>
<dbReference type="InterPro" id="IPR006549">
    <property type="entry name" value="HAD-SF_hydro_IIIA"/>
</dbReference>
<dbReference type="Gene3D" id="3.40.50.1000">
    <property type="entry name" value="HAD superfamily/HAD-like"/>
    <property type="match status" value="1"/>
</dbReference>
<keyword evidence="10" id="KW-1185">Reference proteome</keyword>
<dbReference type="RefSeq" id="WP_018385496.1">
    <property type="nucleotide sequence ID" value="NZ_LLZU01000008.1"/>
</dbReference>
<feature type="region of interest" description="Disordered" evidence="8">
    <location>
        <begin position="1"/>
        <end position="50"/>
    </location>
</feature>
<evidence type="ECO:0000256" key="7">
    <source>
        <dbReference type="ARBA" id="ARBA00031828"/>
    </source>
</evidence>
<gene>
    <name evidence="9" type="ORF">AQ490_17955</name>
</gene>
<accession>A0A0T6LW59</accession>
<comment type="subcellular location">
    <subcellularLocation>
        <location evidence="1">Cytoplasm</location>
    </subcellularLocation>
</comment>
<evidence type="ECO:0000256" key="8">
    <source>
        <dbReference type="SAM" id="MobiDB-lite"/>
    </source>
</evidence>
<name>A0A0T6LW59_WENVI</name>
<evidence type="ECO:0000313" key="10">
    <source>
        <dbReference type="Proteomes" id="UP000050867"/>
    </source>
</evidence>
<organism evidence="9 10">
    <name type="scientific">Wenjunlia vitaminophila</name>
    <name type="common">Streptomyces vitaminophilus</name>
    <dbReference type="NCBI Taxonomy" id="76728"/>
    <lineage>
        <taxon>Bacteria</taxon>
        <taxon>Bacillati</taxon>
        <taxon>Actinomycetota</taxon>
        <taxon>Actinomycetes</taxon>
        <taxon>Kitasatosporales</taxon>
        <taxon>Streptomycetaceae</taxon>
        <taxon>Wenjunlia</taxon>
    </lineage>
</organism>
<comment type="similarity">
    <text evidence="2">Belongs to the GmhB family.</text>
</comment>
<evidence type="ECO:0000256" key="3">
    <source>
        <dbReference type="ARBA" id="ARBA00022490"/>
    </source>
</evidence>
<sequence length="233" mass="23975">MVNAAEPGRPAAPRPQPRGSAAPSRPEPPPWLLTGPRTRPEPGGRTTTPRAVLFDRDGTLVEDVPYNGDPARVRPMPHARAALARLRTAGVGLGVVSNQSGVARGLLTRQQVEAVRDRIEELLGPFDVWAICPHGPADRCGCRKPAPGLVLAAARGLGVEPRRTTVIGDIGADCAAARAAGARGILVPTAATRTAEVAREPEVAADLAEAVELALSGADPGCPVAPRGGGPGR</sequence>
<comment type="caution">
    <text evidence="9">The sequence shown here is derived from an EMBL/GenBank/DDBJ whole genome shotgun (WGS) entry which is preliminary data.</text>
</comment>
<evidence type="ECO:0000256" key="4">
    <source>
        <dbReference type="ARBA" id="ARBA00022723"/>
    </source>
</evidence>
<dbReference type="NCBIfam" id="TIGR01662">
    <property type="entry name" value="HAD-SF-IIIA"/>
    <property type="match status" value="1"/>
</dbReference>
<evidence type="ECO:0000256" key="6">
    <source>
        <dbReference type="ARBA" id="ARBA00023277"/>
    </source>
</evidence>
<protein>
    <recommendedName>
        <fullName evidence="7">D,D-heptose 1,7-bisphosphate phosphatase</fullName>
    </recommendedName>
</protein>
<evidence type="ECO:0000313" key="9">
    <source>
        <dbReference type="EMBL" id="KRV49948.1"/>
    </source>
</evidence>
<dbReference type="Pfam" id="PF13242">
    <property type="entry name" value="Hydrolase_like"/>
    <property type="match status" value="1"/>
</dbReference>
<evidence type="ECO:0000256" key="1">
    <source>
        <dbReference type="ARBA" id="ARBA00004496"/>
    </source>
</evidence>
<keyword evidence="3" id="KW-0963">Cytoplasm</keyword>
<proteinExistence type="inferred from homology"/>
<keyword evidence="6" id="KW-0119">Carbohydrate metabolism</keyword>
<dbReference type="eggNOG" id="COG0241">
    <property type="taxonomic scope" value="Bacteria"/>
</dbReference>
<dbReference type="AlphaFoldDB" id="A0A0T6LW59"/>
<dbReference type="SUPFAM" id="SSF56784">
    <property type="entry name" value="HAD-like"/>
    <property type="match status" value="1"/>
</dbReference>
<dbReference type="PANTHER" id="PTHR42891">
    <property type="entry name" value="D-GLYCERO-BETA-D-MANNO-HEPTOSE-1,7-BISPHOSPHATE 7-PHOSPHATASE"/>
    <property type="match status" value="1"/>
</dbReference>
<dbReference type="OrthoDB" id="9781367at2"/>
<evidence type="ECO:0000256" key="5">
    <source>
        <dbReference type="ARBA" id="ARBA00022801"/>
    </source>
</evidence>
<dbReference type="EMBL" id="LLZU01000008">
    <property type="protein sequence ID" value="KRV49948.1"/>
    <property type="molecule type" value="Genomic_DNA"/>
</dbReference>
<dbReference type="GO" id="GO:0005975">
    <property type="term" value="P:carbohydrate metabolic process"/>
    <property type="evidence" value="ECO:0007669"/>
    <property type="project" value="InterPro"/>
</dbReference>
<dbReference type="GO" id="GO:0016791">
    <property type="term" value="F:phosphatase activity"/>
    <property type="evidence" value="ECO:0007669"/>
    <property type="project" value="InterPro"/>
</dbReference>
<keyword evidence="4" id="KW-0479">Metal-binding</keyword>
<dbReference type="InterPro" id="IPR004446">
    <property type="entry name" value="Heptose_bisP_phosphatase"/>
</dbReference>
<dbReference type="NCBIfam" id="TIGR01656">
    <property type="entry name" value="Histidinol-ppas"/>
    <property type="match status" value="1"/>
</dbReference>
<dbReference type="InterPro" id="IPR023214">
    <property type="entry name" value="HAD_sf"/>
</dbReference>
<evidence type="ECO:0000256" key="2">
    <source>
        <dbReference type="ARBA" id="ARBA00005628"/>
    </source>
</evidence>
<dbReference type="Proteomes" id="UP000050867">
    <property type="component" value="Unassembled WGS sequence"/>
</dbReference>
<dbReference type="STRING" id="76728.AQ490_17955"/>